<organism evidence="1 2">
    <name type="scientific">Periconia digitata</name>
    <dbReference type="NCBI Taxonomy" id="1303443"/>
    <lineage>
        <taxon>Eukaryota</taxon>
        <taxon>Fungi</taxon>
        <taxon>Dikarya</taxon>
        <taxon>Ascomycota</taxon>
        <taxon>Pezizomycotina</taxon>
        <taxon>Dothideomycetes</taxon>
        <taxon>Pleosporomycetidae</taxon>
        <taxon>Pleosporales</taxon>
        <taxon>Massarineae</taxon>
        <taxon>Periconiaceae</taxon>
        <taxon>Periconia</taxon>
    </lineage>
</organism>
<evidence type="ECO:0000313" key="1">
    <source>
        <dbReference type="EMBL" id="CAI6338007.1"/>
    </source>
</evidence>
<dbReference type="OrthoDB" id="2922289at2759"/>
<protein>
    <submittedName>
        <fullName evidence="1">Uncharacterized protein</fullName>
    </submittedName>
</protein>
<name>A0A9W4UN10_9PLEO</name>
<keyword evidence="2" id="KW-1185">Reference proteome</keyword>
<evidence type="ECO:0000313" key="2">
    <source>
        <dbReference type="Proteomes" id="UP001152607"/>
    </source>
</evidence>
<gene>
    <name evidence="1" type="ORF">PDIGIT_LOCUS11127</name>
</gene>
<dbReference type="AlphaFoldDB" id="A0A9W4UN10"/>
<accession>A0A9W4UN10</accession>
<sequence length="150" mass="17217">MRKLAQMESIQSIGRNRIGPALIAAELGAKININWFWRSAQVEFEHLQKFYSRYQDSIMPGSPMPKIVDDALGALELALVNELHTRIKQFGAMVIQRPGFRSIYDSTTSPVRSNTQQLMYDVKTRIKSQFTQQNSNVPVREALAYRTERL</sequence>
<dbReference type="EMBL" id="CAOQHR010000008">
    <property type="protein sequence ID" value="CAI6338007.1"/>
    <property type="molecule type" value="Genomic_DNA"/>
</dbReference>
<reference evidence="1" key="1">
    <citation type="submission" date="2023-01" db="EMBL/GenBank/DDBJ databases">
        <authorList>
            <person name="Van Ghelder C."/>
            <person name="Rancurel C."/>
        </authorList>
    </citation>
    <scope>NUCLEOTIDE SEQUENCE</scope>
    <source>
        <strain evidence="1">CNCM I-4278</strain>
    </source>
</reference>
<dbReference type="Proteomes" id="UP001152607">
    <property type="component" value="Unassembled WGS sequence"/>
</dbReference>
<proteinExistence type="predicted"/>
<comment type="caution">
    <text evidence="1">The sequence shown here is derived from an EMBL/GenBank/DDBJ whole genome shotgun (WGS) entry which is preliminary data.</text>
</comment>